<organism evidence="3 4">
    <name type="scientific">Drosophila kikkawai</name>
    <name type="common">Fruit fly</name>
    <dbReference type="NCBI Taxonomy" id="30033"/>
    <lineage>
        <taxon>Eukaryota</taxon>
        <taxon>Metazoa</taxon>
        <taxon>Ecdysozoa</taxon>
        <taxon>Arthropoda</taxon>
        <taxon>Hexapoda</taxon>
        <taxon>Insecta</taxon>
        <taxon>Pterygota</taxon>
        <taxon>Neoptera</taxon>
        <taxon>Endopterygota</taxon>
        <taxon>Diptera</taxon>
        <taxon>Brachycera</taxon>
        <taxon>Muscomorpha</taxon>
        <taxon>Ephydroidea</taxon>
        <taxon>Drosophilidae</taxon>
        <taxon>Drosophila</taxon>
        <taxon>Sophophora</taxon>
    </lineage>
</organism>
<evidence type="ECO:0000313" key="3">
    <source>
        <dbReference type="Proteomes" id="UP001652661"/>
    </source>
</evidence>
<evidence type="ECO:0000256" key="1">
    <source>
        <dbReference type="SAM" id="MobiDB-lite"/>
    </source>
</evidence>
<keyword evidence="2" id="KW-0732">Signal</keyword>
<dbReference type="RefSeq" id="XP_017026463.1">
    <property type="nucleotide sequence ID" value="XM_017170974.1"/>
</dbReference>
<gene>
    <name evidence="4" type="primary">LOC108077579</name>
</gene>
<evidence type="ECO:0000313" key="4">
    <source>
        <dbReference type="RefSeq" id="XP_017026463.1"/>
    </source>
</evidence>
<accession>A0A6P4IVP3</accession>
<proteinExistence type="predicted"/>
<protein>
    <submittedName>
        <fullName evidence="4">Heterogeneous nuclear ribonucleoprotein A3 homolog 2-like</fullName>
    </submittedName>
</protein>
<sequence length="180" mass="18575">MNRLVFVVVVVLAGFHLVSPVPNNGGGYGQGGGFGGGFGGGQGGGGFFGGLFGSIANIVDESIKLGQRRKQQQQYENGQYGGGPSYGGGGPYNGGPSYGGGGPYNEGPYNGGSNGGGPYNEGPYGGGQNNGGQNGGSQSGGYPIMDMSARRGYGSRQYNRYYQPNQQYYPQYNGRQYRGK</sequence>
<feature type="compositionally biased region" description="Low complexity" evidence="1">
    <location>
        <begin position="156"/>
        <end position="180"/>
    </location>
</feature>
<dbReference type="GeneID" id="108077579"/>
<feature type="region of interest" description="Disordered" evidence="1">
    <location>
        <begin position="67"/>
        <end position="180"/>
    </location>
</feature>
<reference evidence="4" key="1">
    <citation type="submission" date="2025-08" db="UniProtKB">
        <authorList>
            <consortium name="RefSeq"/>
        </authorList>
    </citation>
    <scope>IDENTIFICATION</scope>
    <source>
        <strain evidence="4">14028-0561.14</strain>
        <tissue evidence="4">Whole fly</tissue>
    </source>
</reference>
<feature type="compositionally biased region" description="Gly residues" evidence="1">
    <location>
        <begin position="79"/>
        <end position="139"/>
    </location>
</feature>
<evidence type="ECO:0000256" key="2">
    <source>
        <dbReference type="SAM" id="SignalP"/>
    </source>
</evidence>
<keyword evidence="3" id="KW-1185">Reference proteome</keyword>
<feature type="chain" id="PRO_5028035880" evidence="2">
    <location>
        <begin position="21"/>
        <end position="180"/>
    </location>
</feature>
<dbReference type="Proteomes" id="UP001652661">
    <property type="component" value="Chromosome 3R"/>
</dbReference>
<feature type="signal peptide" evidence="2">
    <location>
        <begin position="1"/>
        <end position="20"/>
    </location>
</feature>
<name>A0A6P4IVP3_DROKI</name>
<dbReference type="AlphaFoldDB" id="A0A6P4IVP3"/>